<dbReference type="GO" id="GO:0005829">
    <property type="term" value="C:cytosol"/>
    <property type="evidence" value="ECO:0007669"/>
    <property type="project" value="EnsemblFungi"/>
</dbReference>
<dbReference type="GO" id="GO:0000171">
    <property type="term" value="F:ribonuclease MRP activity"/>
    <property type="evidence" value="ECO:0007669"/>
    <property type="project" value="EnsemblFungi"/>
</dbReference>
<dbReference type="GeneID" id="14493647"/>
<evidence type="ECO:0000313" key="3">
    <source>
        <dbReference type="Proteomes" id="UP000002866"/>
    </source>
</evidence>
<dbReference type="HOGENOM" id="CLU_153352_0_0_1"/>
<organism evidence="2 3">
    <name type="scientific">Henningerozyma blattae (strain ATCC 34711 / CBS 6284 / DSM 70876 / NBRC 10599 / NRRL Y-10934 / UCD 77-7)</name>
    <name type="common">Yeast</name>
    <name type="synonym">Tetrapisispora blattae</name>
    <dbReference type="NCBI Taxonomy" id="1071380"/>
    <lineage>
        <taxon>Eukaryota</taxon>
        <taxon>Fungi</taxon>
        <taxon>Dikarya</taxon>
        <taxon>Ascomycota</taxon>
        <taxon>Saccharomycotina</taxon>
        <taxon>Saccharomycetes</taxon>
        <taxon>Saccharomycetales</taxon>
        <taxon>Saccharomycetaceae</taxon>
        <taxon>Henningerozyma</taxon>
    </lineage>
</organism>
<keyword evidence="3" id="KW-1185">Reference proteome</keyword>
<dbReference type="GO" id="GO:0000294">
    <property type="term" value="P:nuclear-transcribed mRNA catabolic process, RNase MRP-dependent"/>
    <property type="evidence" value="ECO:0007669"/>
    <property type="project" value="EnsemblFungi"/>
</dbReference>
<name>I2GX16_HENB6</name>
<dbReference type="Pfam" id="PF20976">
    <property type="entry name" value="Pop8"/>
    <property type="match status" value="1"/>
</dbReference>
<dbReference type="GO" id="GO:0005655">
    <property type="term" value="C:nucleolar ribonuclease P complex"/>
    <property type="evidence" value="ECO:0007669"/>
    <property type="project" value="EnsemblFungi"/>
</dbReference>
<dbReference type="OrthoDB" id="4056858at2759"/>
<reference evidence="2 3" key="1">
    <citation type="journal article" date="2011" name="Proc. Natl. Acad. Sci. U.S.A.">
        <title>Evolutionary erosion of yeast sex chromosomes by mating-type switching accidents.</title>
        <authorList>
            <person name="Gordon J.L."/>
            <person name="Armisen D."/>
            <person name="Proux-Wera E."/>
            <person name="Oheigeartaigh S.S."/>
            <person name="Byrne K.P."/>
            <person name="Wolfe K.H."/>
        </authorList>
    </citation>
    <scope>NUCLEOTIDE SEQUENCE [LARGE SCALE GENOMIC DNA]</scope>
    <source>
        <strain evidence="3">ATCC 34711 / CBS 6284 / DSM 70876 / NBRC 10599 / NRRL Y-10934 / UCD 77-7</strain>
    </source>
</reference>
<dbReference type="FunCoup" id="I2GX16">
    <property type="interactions" value="123"/>
</dbReference>
<dbReference type="PANTHER" id="PTHR28173">
    <property type="entry name" value="RIBONUCLEASES P/MRP PROTEIN SUBUNIT POP8"/>
    <property type="match status" value="1"/>
</dbReference>
<dbReference type="GO" id="GO:0000172">
    <property type="term" value="C:ribonuclease MRP complex"/>
    <property type="evidence" value="ECO:0007669"/>
    <property type="project" value="EnsemblFungi"/>
</dbReference>
<dbReference type="GO" id="GO:0000460">
    <property type="term" value="P:maturation of 5.8S rRNA"/>
    <property type="evidence" value="ECO:0007669"/>
    <property type="project" value="EnsemblFungi"/>
</dbReference>
<proteinExistence type="predicted"/>
<dbReference type="GO" id="GO:0034965">
    <property type="term" value="P:intronic box C/D snoRNA processing"/>
    <property type="evidence" value="ECO:0007669"/>
    <property type="project" value="EnsemblFungi"/>
</dbReference>
<evidence type="ECO:0000259" key="1">
    <source>
        <dbReference type="Pfam" id="PF20976"/>
    </source>
</evidence>
<dbReference type="OMA" id="WLKKVME"/>
<dbReference type="InterPro" id="IPR020347">
    <property type="entry name" value="Pop8"/>
</dbReference>
<dbReference type="EMBL" id="HE806316">
    <property type="protein sequence ID" value="CCH58668.1"/>
    <property type="molecule type" value="Genomic_DNA"/>
</dbReference>
<dbReference type="eggNOG" id="ENOG502SCWV">
    <property type="taxonomic scope" value="Eukaryota"/>
</dbReference>
<protein>
    <recommendedName>
        <fullName evidence="1">Ribonucleases P/MRP subunit Pop8-like domain-containing protein</fullName>
    </recommendedName>
</protein>
<dbReference type="InterPro" id="IPR049128">
    <property type="entry name" value="Pop8-like_dom"/>
</dbReference>
<evidence type="ECO:0000313" key="2">
    <source>
        <dbReference type="EMBL" id="CCH58668.1"/>
    </source>
</evidence>
<dbReference type="STRING" id="1071380.I2GX16"/>
<sequence length="136" mass="16143">MRQQPCEKNNKDWTYFKLLITSHDKIFDDEVRIDTLTWKQWITNALRRTHGLFGESIEYFFLNLDDKIAYIKLNYNDKEVFSSAITSYISNDDLAGKPLAVCVLQITDFLKDLNISKDDKLWHQKEMEELIDNICE</sequence>
<accession>I2GX16</accession>
<dbReference type="RefSeq" id="XP_004178187.1">
    <property type="nucleotide sequence ID" value="XM_004178139.1"/>
</dbReference>
<dbReference type="GO" id="GO:0004526">
    <property type="term" value="F:ribonuclease P activity"/>
    <property type="evidence" value="ECO:0007669"/>
    <property type="project" value="EnsemblFungi"/>
</dbReference>
<dbReference type="KEGG" id="tbl:TBLA_0A08790"/>
<dbReference type="InParanoid" id="I2GX16"/>
<feature type="domain" description="Ribonucleases P/MRP subunit Pop8-like" evidence="1">
    <location>
        <begin position="12"/>
        <end position="88"/>
    </location>
</feature>
<gene>
    <name evidence="2" type="primary">TBLA0A08790</name>
    <name evidence="2" type="ORF">TBLA_0A08790</name>
</gene>
<dbReference type="GO" id="GO:0001682">
    <property type="term" value="P:tRNA 5'-leader removal"/>
    <property type="evidence" value="ECO:0007669"/>
    <property type="project" value="EnsemblFungi"/>
</dbReference>
<dbReference type="Proteomes" id="UP000002866">
    <property type="component" value="Chromosome 1"/>
</dbReference>
<dbReference type="PANTHER" id="PTHR28173:SF1">
    <property type="entry name" value="RIBONUCLEASES P_MRP PROTEIN SUBUNIT POP8"/>
    <property type="match status" value="1"/>
</dbReference>
<dbReference type="AlphaFoldDB" id="I2GX16"/>